<proteinExistence type="predicted"/>
<dbReference type="Gene3D" id="3.30.565.60">
    <property type="match status" value="1"/>
</dbReference>
<evidence type="ECO:0000313" key="1">
    <source>
        <dbReference type="EMBL" id="OIQ72677.1"/>
    </source>
</evidence>
<dbReference type="EMBL" id="MLJW01003172">
    <property type="protein sequence ID" value="OIQ72677.1"/>
    <property type="molecule type" value="Genomic_DNA"/>
</dbReference>
<sequence length="288" mass="33048">MKIFISQQSYEIDPLLFAINQGLVDFKTWEPKASGVLLFSDNPSGLIPKQCAIKIARYQTREDDPERDHLEFTETIEGCLYHQINKSVERIKEILSKISIWTAAGLGTVTYPQEAVWELLVNAVIHRDYSISDNILVSIYNDRVEIKSPGKLPGFVTVENIKDARFSRNKNIVRLINKYVPPPNRDMGEGVNTACQKMKDWQLKDPEFREDGNYFIALLPHTPLAEPDQLVLEFVRTNGTITNRQARELTGIRSENSVKNVFYRLRDSNKIERVPGLEGNKATWRLKL</sequence>
<dbReference type="Pfam" id="PF13749">
    <property type="entry name" value="HATPase_c_4"/>
    <property type="match status" value="1"/>
</dbReference>
<dbReference type="Gene3D" id="1.10.10.10">
    <property type="entry name" value="Winged helix-like DNA-binding domain superfamily/Winged helix DNA-binding domain"/>
    <property type="match status" value="1"/>
</dbReference>
<name>A0A1J5Q9L8_9ZZZZ</name>
<organism evidence="1">
    <name type="scientific">mine drainage metagenome</name>
    <dbReference type="NCBI Taxonomy" id="410659"/>
    <lineage>
        <taxon>unclassified sequences</taxon>
        <taxon>metagenomes</taxon>
        <taxon>ecological metagenomes</taxon>
    </lineage>
</organism>
<comment type="caution">
    <text evidence="1">The sequence shown here is derived from an EMBL/GenBank/DDBJ whole genome shotgun (WGS) entry which is preliminary data.</text>
</comment>
<dbReference type="PANTHER" id="PTHR30595:SF6">
    <property type="entry name" value="SCHLAFEN ALBA-2 DOMAIN-CONTAINING PROTEIN"/>
    <property type="match status" value="1"/>
</dbReference>
<dbReference type="InterPro" id="IPR036388">
    <property type="entry name" value="WH-like_DNA-bd_sf"/>
</dbReference>
<accession>A0A1J5Q9L8</accession>
<gene>
    <name evidence="1" type="ORF">GALL_456940</name>
</gene>
<protein>
    <submittedName>
        <fullName evidence="1">Uncharacterized protein</fullName>
    </submittedName>
</protein>
<dbReference type="AlphaFoldDB" id="A0A1J5Q9L8"/>
<dbReference type="InterPro" id="IPR038475">
    <property type="entry name" value="RecG_C_sf"/>
</dbReference>
<dbReference type="PANTHER" id="PTHR30595">
    <property type="entry name" value="GLPR-RELATED TRANSCRIPTIONAL REPRESSOR"/>
    <property type="match status" value="1"/>
</dbReference>
<reference evidence="1" key="1">
    <citation type="submission" date="2016-10" db="EMBL/GenBank/DDBJ databases">
        <title>Sequence of Gallionella enrichment culture.</title>
        <authorList>
            <person name="Poehlein A."/>
            <person name="Muehling M."/>
            <person name="Daniel R."/>
        </authorList>
    </citation>
    <scope>NUCLEOTIDE SEQUENCE</scope>
</reference>